<accession>A0A2X2JJK9</accession>
<dbReference type="GeneID" id="97180132"/>
<dbReference type="RefSeq" id="WP_201639097.1">
    <property type="nucleotide sequence ID" value="NZ_CP068086.1"/>
</dbReference>
<dbReference type="Proteomes" id="UP000432350">
    <property type="component" value="Unassembled WGS sequence"/>
</dbReference>
<gene>
    <name evidence="2" type="ORF">NCTC11343_05324</name>
    <name evidence="3" type="ORF">SPHINGO8BC_80050</name>
</gene>
<organism evidence="2 4">
    <name type="scientific">Sphingobacterium multivorum</name>
    <dbReference type="NCBI Taxonomy" id="28454"/>
    <lineage>
        <taxon>Bacteria</taxon>
        <taxon>Pseudomonadati</taxon>
        <taxon>Bacteroidota</taxon>
        <taxon>Sphingobacteriia</taxon>
        <taxon>Sphingobacteriales</taxon>
        <taxon>Sphingobacteriaceae</taxon>
        <taxon>Sphingobacterium</taxon>
    </lineage>
</organism>
<sequence>MRKENFDLKYNRVYFSQPVVHNYVPISPITQKDAATEIERLHGLMEKGMITQAEFEDAKRKLL</sequence>
<evidence type="ECO:0000313" key="3">
    <source>
        <dbReference type="EMBL" id="VXD07121.1"/>
    </source>
</evidence>
<name>A0A2X2JJK9_SPHMU</name>
<protein>
    <recommendedName>
        <fullName evidence="1">SHOCT domain-containing protein</fullName>
    </recommendedName>
</protein>
<dbReference type="InterPro" id="IPR018649">
    <property type="entry name" value="SHOCT"/>
</dbReference>
<reference evidence="2 4" key="1">
    <citation type="submission" date="2018-06" db="EMBL/GenBank/DDBJ databases">
        <authorList>
            <consortium name="Pathogen Informatics"/>
            <person name="Doyle S."/>
        </authorList>
    </citation>
    <scope>NUCLEOTIDE SEQUENCE [LARGE SCALE GENOMIC DNA]</scope>
    <source>
        <strain evidence="2 4">NCTC11343</strain>
    </source>
</reference>
<evidence type="ECO:0000259" key="1">
    <source>
        <dbReference type="Pfam" id="PF09851"/>
    </source>
</evidence>
<evidence type="ECO:0000313" key="4">
    <source>
        <dbReference type="Proteomes" id="UP000251241"/>
    </source>
</evidence>
<dbReference type="AlphaFoldDB" id="A0A2X2JJK9"/>
<dbReference type="EMBL" id="UAUU01000011">
    <property type="protein sequence ID" value="SPZ94472.1"/>
    <property type="molecule type" value="Genomic_DNA"/>
</dbReference>
<evidence type="ECO:0000313" key="5">
    <source>
        <dbReference type="Proteomes" id="UP000432350"/>
    </source>
</evidence>
<dbReference type="Proteomes" id="UP000251241">
    <property type="component" value="Unassembled WGS sequence"/>
</dbReference>
<proteinExistence type="predicted"/>
<dbReference type="Pfam" id="PF09851">
    <property type="entry name" value="SHOCT"/>
    <property type="match status" value="1"/>
</dbReference>
<evidence type="ECO:0000313" key="2">
    <source>
        <dbReference type="EMBL" id="SPZ94472.1"/>
    </source>
</evidence>
<dbReference type="EMBL" id="CABWMV010000027">
    <property type="protein sequence ID" value="VXD07121.1"/>
    <property type="molecule type" value="Genomic_DNA"/>
</dbReference>
<accession>A0A654DNY4</accession>
<feature type="domain" description="SHOCT" evidence="1">
    <location>
        <begin position="36"/>
        <end position="63"/>
    </location>
</feature>
<reference evidence="3 5" key="2">
    <citation type="submission" date="2019-10" db="EMBL/GenBank/DDBJ databases">
        <authorList>
            <person name="Karimi E."/>
        </authorList>
    </citation>
    <scope>NUCLEOTIDE SEQUENCE [LARGE SCALE GENOMIC DNA]</scope>
    <source>
        <strain evidence="3">Sphingobacterium sp. 8BC</strain>
    </source>
</reference>